<evidence type="ECO:0000313" key="4">
    <source>
        <dbReference type="Proteomes" id="UP001162131"/>
    </source>
</evidence>
<evidence type="ECO:0000313" key="3">
    <source>
        <dbReference type="EMBL" id="CAG9314084.1"/>
    </source>
</evidence>
<accession>A0AAU9IPI7</accession>
<evidence type="ECO:0008006" key="5">
    <source>
        <dbReference type="Google" id="ProtNLM"/>
    </source>
</evidence>
<evidence type="ECO:0000259" key="2">
    <source>
        <dbReference type="PROSITE" id="PS50848"/>
    </source>
</evidence>
<gene>
    <name evidence="3" type="ORF">BSTOLATCC_MIC9881</name>
</gene>
<sequence>METDFSNNERCKFFIKVMELLDSCINVTIPRTKLRCTNQVFKRNFTEYEVVISFHTFKHKVYKRYSQFRNLWSSLRNNPNSDEYWSQLPKFPEKKLLGKKNHSCVEIRRRNLELWIASSLNFPQTFQELAEFLEIPEKFRSLIFERNNSTACKFSPIELCVAAFIKRIEKSEHKRLKALEQFERDFFNQKQEISPPVAIVLLTRLMPLCGVPGIGSKALDILNKLTSSTTFRYYQTMIDSMMRINMDLFREMRLNFHLTRVFQGDSAELAQQICGKIKEQLGDSHLLSYILNDDRDAIMAFENWNEHTFQPQMSPRSASDKTSSSWKKLNTDGYPGNLEFAYRKSGNLIEARAEMEINASIDTIIEIITEKNLRKKWDLFISTYEVVEKINDKQSIVLIVFVSDRNEVMDLSLLRTISYEPGHATVLYSSIDHPKIPLHPNHKRVTCSESRYDIYLLKGQKLRSKTDSTDESASPELKVKDEDEFKPKCKLVYTNYLTSDMTRFLCSEFIEETNYIKEAWKNMKKVAENEEESTPDLAQRSKENVIFGALLKKTGPTKSVHEEANTFNE</sequence>
<reference evidence="3" key="1">
    <citation type="submission" date="2021-09" db="EMBL/GenBank/DDBJ databases">
        <authorList>
            <consortium name="AG Swart"/>
            <person name="Singh M."/>
            <person name="Singh A."/>
            <person name="Seah K."/>
            <person name="Emmerich C."/>
        </authorList>
    </citation>
    <scope>NUCLEOTIDE SEQUENCE</scope>
    <source>
        <strain evidence="3">ATCC30299</strain>
    </source>
</reference>
<dbReference type="PROSITE" id="PS50848">
    <property type="entry name" value="START"/>
    <property type="match status" value="1"/>
</dbReference>
<dbReference type="InterPro" id="IPR023393">
    <property type="entry name" value="START-like_dom_sf"/>
</dbReference>
<comment type="caution">
    <text evidence="3">The sequence shown here is derived from an EMBL/GenBank/DDBJ whole genome shotgun (WGS) entry which is preliminary data.</text>
</comment>
<dbReference type="Proteomes" id="UP001162131">
    <property type="component" value="Unassembled WGS sequence"/>
</dbReference>
<dbReference type="SMART" id="SM00312">
    <property type="entry name" value="PX"/>
    <property type="match status" value="1"/>
</dbReference>
<organism evidence="3 4">
    <name type="scientific">Blepharisma stoltei</name>
    <dbReference type="NCBI Taxonomy" id="1481888"/>
    <lineage>
        <taxon>Eukaryota</taxon>
        <taxon>Sar</taxon>
        <taxon>Alveolata</taxon>
        <taxon>Ciliophora</taxon>
        <taxon>Postciliodesmatophora</taxon>
        <taxon>Heterotrichea</taxon>
        <taxon>Heterotrichida</taxon>
        <taxon>Blepharismidae</taxon>
        <taxon>Blepharisma</taxon>
    </lineage>
</organism>
<dbReference type="InterPro" id="IPR036871">
    <property type="entry name" value="PX_dom_sf"/>
</dbReference>
<dbReference type="EMBL" id="CAJZBQ010000011">
    <property type="protein sequence ID" value="CAG9314084.1"/>
    <property type="molecule type" value="Genomic_DNA"/>
</dbReference>
<protein>
    <recommendedName>
        <fullName evidence="5">PX domain-containing protein</fullName>
    </recommendedName>
</protein>
<dbReference type="AlphaFoldDB" id="A0AAU9IPI7"/>
<dbReference type="Gene3D" id="3.30.530.20">
    <property type="match status" value="1"/>
</dbReference>
<dbReference type="SUPFAM" id="SSF64268">
    <property type="entry name" value="PX domain"/>
    <property type="match status" value="1"/>
</dbReference>
<dbReference type="InterPro" id="IPR001683">
    <property type="entry name" value="PX_dom"/>
</dbReference>
<dbReference type="Gene3D" id="3.30.1520.10">
    <property type="entry name" value="Phox-like domain"/>
    <property type="match status" value="1"/>
</dbReference>
<evidence type="ECO:0000259" key="1">
    <source>
        <dbReference type="PROSITE" id="PS50195"/>
    </source>
</evidence>
<dbReference type="PROSITE" id="PS50195">
    <property type="entry name" value="PX"/>
    <property type="match status" value="1"/>
</dbReference>
<feature type="domain" description="START" evidence="2">
    <location>
        <begin position="326"/>
        <end position="458"/>
    </location>
</feature>
<feature type="domain" description="PX" evidence="1">
    <location>
        <begin position="26"/>
        <end position="150"/>
    </location>
</feature>
<dbReference type="GO" id="GO:0035091">
    <property type="term" value="F:phosphatidylinositol binding"/>
    <property type="evidence" value="ECO:0007669"/>
    <property type="project" value="InterPro"/>
</dbReference>
<proteinExistence type="predicted"/>
<dbReference type="InterPro" id="IPR002913">
    <property type="entry name" value="START_lipid-bd_dom"/>
</dbReference>
<keyword evidence="4" id="KW-1185">Reference proteome</keyword>
<dbReference type="SUPFAM" id="SSF55961">
    <property type="entry name" value="Bet v1-like"/>
    <property type="match status" value="1"/>
</dbReference>
<dbReference type="Pfam" id="PF00787">
    <property type="entry name" value="PX"/>
    <property type="match status" value="1"/>
</dbReference>
<name>A0AAU9IPI7_9CILI</name>